<dbReference type="InterPro" id="IPR015422">
    <property type="entry name" value="PyrdxlP-dep_Trfase_small"/>
</dbReference>
<dbReference type="InterPro" id="IPR050103">
    <property type="entry name" value="Class-III_PLP-dep_AT"/>
</dbReference>
<comment type="cofactor">
    <cofactor evidence="1">
        <name>pyridoxal 5'-phosphate</name>
        <dbReference type="ChEBI" id="CHEBI:597326"/>
    </cofactor>
</comment>
<dbReference type="InterPro" id="IPR015424">
    <property type="entry name" value="PyrdxlP-dep_Trfase"/>
</dbReference>
<dbReference type="PANTHER" id="PTHR11986">
    <property type="entry name" value="AMINOTRANSFERASE CLASS III"/>
    <property type="match status" value="1"/>
</dbReference>
<dbReference type="Gene3D" id="3.40.640.10">
    <property type="entry name" value="Type I PLP-dependent aspartate aminotransferase-like (Major domain)"/>
    <property type="match status" value="1"/>
</dbReference>
<sequence length="532" mass="53853">MSDPTTTETTTSTAKDAIVNEPAGHEPTVDDLATDEPVANGPGSTGAPRTDGVTTATGAAGLKGAVAPAGDSVAAWTDRYQGAVMDTFGPPQRVLVRGEGAYVWDADGRRYLDLLAGIAVNTLGHAHPTLTAAISAQLGTLGHTSNFFGTPAQISLAERLLALAGAPSGSRVFFTNSGTEALEAAFKMTRRVPASSGAGHRTRVLALEGAFHGRSMGALALTHKPAYREPFEPLPGGVEHLPFGDAAALEAAFSPAAVAERGEVAAFVVEPIQGEAGVRPLPSGYLRLARHLTREHGALLILDEVQTGIGRTGEWFAFQSPEALGLTASSGTGELPGDARPRVDADLLPDAVTLAKGLGGGFPVGAVIAFGGEAAGLLGRGQHGSTFGGNPVAAAAGLATLGVIERDGLLAQVRETGELLRRQIENCGNPLITGVRGRGLLLAVQLAEPVAAEVAASALAAGFIVNAVAPDAIRLAPPLILTAEQARDAAAFFAALPAGSATPPAPATVPAPDQTTPPRPGSPANAATEEQP</sequence>
<feature type="region of interest" description="Disordered" evidence="6">
    <location>
        <begin position="1"/>
        <end position="51"/>
    </location>
</feature>
<comment type="caution">
    <text evidence="7">The sequence shown here is derived from an EMBL/GenBank/DDBJ whole genome shotgun (WGS) entry which is preliminary data.</text>
</comment>
<feature type="compositionally biased region" description="Low complexity" evidence="6">
    <location>
        <begin position="1"/>
        <end position="13"/>
    </location>
</feature>
<evidence type="ECO:0000256" key="1">
    <source>
        <dbReference type="ARBA" id="ARBA00001933"/>
    </source>
</evidence>
<comment type="similarity">
    <text evidence="5">Belongs to the class-III pyridoxal-phosphate-dependent aminotransferase family.</text>
</comment>
<dbReference type="InterPro" id="IPR005814">
    <property type="entry name" value="Aminotrans_3"/>
</dbReference>
<dbReference type="InterPro" id="IPR015421">
    <property type="entry name" value="PyrdxlP-dep_Trfase_major"/>
</dbReference>
<keyword evidence="3" id="KW-0808">Transferase</keyword>
<evidence type="ECO:0000256" key="2">
    <source>
        <dbReference type="ARBA" id="ARBA00022576"/>
    </source>
</evidence>
<accession>A0ABP4ZYC7</accession>
<dbReference type="SUPFAM" id="SSF53383">
    <property type="entry name" value="PLP-dependent transferases"/>
    <property type="match status" value="1"/>
</dbReference>
<proteinExistence type="inferred from homology"/>
<keyword evidence="4 5" id="KW-0663">Pyridoxal phosphate</keyword>
<organism evidence="7 8">
    <name type="scientific">Myceligenerans crystallogenes</name>
    <dbReference type="NCBI Taxonomy" id="316335"/>
    <lineage>
        <taxon>Bacteria</taxon>
        <taxon>Bacillati</taxon>
        <taxon>Actinomycetota</taxon>
        <taxon>Actinomycetes</taxon>
        <taxon>Micrococcales</taxon>
        <taxon>Promicromonosporaceae</taxon>
        <taxon>Myceligenerans</taxon>
    </lineage>
</organism>
<dbReference type="NCBIfam" id="NF002874">
    <property type="entry name" value="PRK03244.1"/>
    <property type="match status" value="1"/>
</dbReference>
<keyword evidence="8" id="KW-1185">Reference proteome</keyword>
<evidence type="ECO:0000256" key="5">
    <source>
        <dbReference type="RuleBase" id="RU003560"/>
    </source>
</evidence>
<dbReference type="Pfam" id="PF00202">
    <property type="entry name" value="Aminotran_3"/>
    <property type="match status" value="2"/>
</dbReference>
<evidence type="ECO:0000313" key="7">
    <source>
        <dbReference type="EMBL" id="GAA1873545.1"/>
    </source>
</evidence>
<reference evidence="8" key="1">
    <citation type="journal article" date="2019" name="Int. J. Syst. Evol. Microbiol.">
        <title>The Global Catalogue of Microorganisms (GCM) 10K type strain sequencing project: providing services to taxonomists for standard genome sequencing and annotation.</title>
        <authorList>
            <consortium name="The Broad Institute Genomics Platform"/>
            <consortium name="The Broad Institute Genome Sequencing Center for Infectious Disease"/>
            <person name="Wu L."/>
            <person name="Ma J."/>
        </authorList>
    </citation>
    <scope>NUCLEOTIDE SEQUENCE [LARGE SCALE GENOMIC DNA]</scope>
    <source>
        <strain evidence="8">JCM 14326</strain>
    </source>
</reference>
<feature type="compositionally biased region" description="Pro residues" evidence="6">
    <location>
        <begin position="503"/>
        <end position="521"/>
    </location>
</feature>
<dbReference type="Proteomes" id="UP001501094">
    <property type="component" value="Unassembled WGS sequence"/>
</dbReference>
<feature type="region of interest" description="Disordered" evidence="6">
    <location>
        <begin position="501"/>
        <end position="532"/>
    </location>
</feature>
<evidence type="ECO:0000256" key="4">
    <source>
        <dbReference type="ARBA" id="ARBA00022898"/>
    </source>
</evidence>
<keyword evidence="2" id="KW-0032">Aminotransferase</keyword>
<dbReference type="Gene3D" id="3.90.1150.10">
    <property type="entry name" value="Aspartate Aminotransferase, domain 1"/>
    <property type="match status" value="1"/>
</dbReference>
<dbReference type="EMBL" id="BAAANL010000008">
    <property type="protein sequence ID" value="GAA1873545.1"/>
    <property type="molecule type" value="Genomic_DNA"/>
</dbReference>
<evidence type="ECO:0000313" key="8">
    <source>
        <dbReference type="Proteomes" id="UP001501094"/>
    </source>
</evidence>
<evidence type="ECO:0000256" key="3">
    <source>
        <dbReference type="ARBA" id="ARBA00022679"/>
    </source>
</evidence>
<dbReference type="CDD" id="cd00610">
    <property type="entry name" value="OAT_like"/>
    <property type="match status" value="1"/>
</dbReference>
<name>A0ABP4ZYC7_9MICO</name>
<gene>
    <name evidence="7" type="ORF">GCM10009751_36320</name>
</gene>
<protein>
    <submittedName>
        <fullName evidence="7">Acetylornithine transaminase</fullName>
    </submittedName>
</protein>
<dbReference type="PANTHER" id="PTHR11986:SF79">
    <property type="entry name" value="ACETYLORNITHINE AMINOTRANSFERASE, MITOCHONDRIAL"/>
    <property type="match status" value="1"/>
</dbReference>
<evidence type="ECO:0000256" key="6">
    <source>
        <dbReference type="SAM" id="MobiDB-lite"/>
    </source>
</evidence>